<evidence type="ECO:0000256" key="4">
    <source>
        <dbReference type="ARBA" id="ARBA00022989"/>
    </source>
</evidence>
<evidence type="ECO:0000256" key="5">
    <source>
        <dbReference type="ARBA" id="ARBA00023136"/>
    </source>
</evidence>
<organism evidence="8 9">
    <name type="scientific">Dictyocaulus viviparus</name>
    <name type="common">Bovine lungworm</name>
    <dbReference type="NCBI Taxonomy" id="29172"/>
    <lineage>
        <taxon>Eukaryota</taxon>
        <taxon>Metazoa</taxon>
        <taxon>Ecdysozoa</taxon>
        <taxon>Nematoda</taxon>
        <taxon>Chromadorea</taxon>
        <taxon>Rhabditida</taxon>
        <taxon>Rhabditina</taxon>
        <taxon>Rhabditomorpha</taxon>
        <taxon>Strongyloidea</taxon>
        <taxon>Metastrongylidae</taxon>
        <taxon>Dictyocaulus</taxon>
    </lineage>
</organism>
<name>A0A0D8XT80_DICVI</name>
<keyword evidence="3 7" id="KW-0812">Transmembrane</keyword>
<dbReference type="InterPro" id="IPR007941">
    <property type="entry name" value="DUF726"/>
</dbReference>
<evidence type="ECO:0000313" key="8">
    <source>
        <dbReference type="EMBL" id="KJH47027.1"/>
    </source>
</evidence>
<accession>A0A0D8XT80</accession>
<dbReference type="Proteomes" id="UP000053766">
    <property type="component" value="Unassembled WGS sequence"/>
</dbReference>
<evidence type="ECO:0000256" key="1">
    <source>
        <dbReference type="ARBA" id="ARBA00004141"/>
    </source>
</evidence>
<dbReference type="GO" id="GO:0016020">
    <property type="term" value="C:membrane"/>
    <property type="evidence" value="ECO:0007669"/>
    <property type="project" value="UniProtKB-SubCell"/>
</dbReference>
<keyword evidence="4 7" id="KW-1133">Transmembrane helix</keyword>
<comment type="subcellular location">
    <subcellularLocation>
        <location evidence="1">Membrane</location>
        <topology evidence="1">Multi-pass membrane protein</topology>
    </subcellularLocation>
</comment>
<evidence type="ECO:0000256" key="7">
    <source>
        <dbReference type="SAM" id="Phobius"/>
    </source>
</evidence>
<keyword evidence="9" id="KW-1185">Reference proteome</keyword>
<keyword evidence="5 7" id="KW-0472">Membrane</keyword>
<reference evidence="9" key="2">
    <citation type="journal article" date="2016" name="Sci. Rep.">
        <title>Dictyocaulus viviparus genome, variome and transcriptome elucidate lungworm biology and support future intervention.</title>
        <authorList>
            <person name="McNulty S.N."/>
            <person name="Strube C."/>
            <person name="Rosa B.A."/>
            <person name="Martin J.C."/>
            <person name="Tyagi R."/>
            <person name="Choi Y.J."/>
            <person name="Wang Q."/>
            <person name="Hallsworth Pepin K."/>
            <person name="Zhang X."/>
            <person name="Ozersky P."/>
            <person name="Wilson R.K."/>
            <person name="Sternberg P.W."/>
            <person name="Gasser R.B."/>
            <person name="Mitreva M."/>
        </authorList>
    </citation>
    <scope>NUCLEOTIDE SEQUENCE [LARGE SCALE GENOMIC DNA]</scope>
    <source>
        <strain evidence="9">HannoverDv2000</strain>
    </source>
</reference>
<protein>
    <submittedName>
        <fullName evidence="8">Uncharacterized protein</fullName>
    </submittedName>
</protein>
<evidence type="ECO:0000256" key="2">
    <source>
        <dbReference type="ARBA" id="ARBA00009824"/>
    </source>
</evidence>
<evidence type="ECO:0000313" key="9">
    <source>
        <dbReference type="Proteomes" id="UP000053766"/>
    </source>
</evidence>
<proteinExistence type="inferred from homology"/>
<sequence length="457" mass="49298">MNNFTGNYDARSRVLLRHIGTLLSVLWKEFEEIEDSLASRILDEVYVESQESKQVREKVQRNKKIKRFLLVGAAGGVGGLLIGLTGGLAAPLVAAGAGVIIGSGAAGLATTAGAAVLGTTFGVAGAGLAGYKMSKRVGAIEEFTVEKLSDGLSLHCALVVSGWIEKDASCDEAFAHQWKCLNMSREQYTLRYESKYLRELGKAMDYIMSFAVSVAIQQTLMETALAGDKSESLQIFAGLMAAVAWPVAILSAASVLDNPWNVCVARAAEVGEHLAEVLLSRSHGKRPISLIGFSLGARVIYHCLLAMNKRSESVGIIEDVILLGAPVSASSKEWAQICGVVSGRLINGYCETDWLLRYTLDHYSVVYQKSYSILFLSNVKGHLDYSRKLSDVLTAVGVAVNKLSPSETSCEDDEENVEEGQDALTSNSTTHNHTKNHQSTEISQAKESAIRDDSDIK</sequence>
<dbReference type="AlphaFoldDB" id="A0A0D8XT80"/>
<feature type="compositionally biased region" description="Basic and acidic residues" evidence="6">
    <location>
        <begin position="448"/>
        <end position="457"/>
    </location>
</feature>
<dbReference type="InterPro" id="IPR029058">
    <property type="entry name" value="AB_hydrolase_fold"/>
</dbReference>
<dbReference type="Pfam" id="PF05277">
    <property type="entry name" value="DUF726"/>
    <property type="match status" value="1"/>
</dbReference>
<evidence type="ECO:0000256" key="3">
    <source>
        <dbReference type="ARBA" id="ARBA00022692"/>
    </source>
</evidence>
<dbReference type="SUPFAM" id="SSF53474">
    <property type="entry name" value="alpha/beta-Hydrolases"/>
    <property type="match status" value="1"/>
</dbReference>
<feature type="transmembrane region" description="Helical" evidence="7">
    <location>
        <begin position="68"/>
        <end position="101"/>
    </location>
</feature>
<dbReference type="EMBL" id="KN716324">
    <property type="protein sequence ID" value="KJH47027.1"/>
    <property type="molecule type" value="Genomic_DNA"/>
</dbReference>
<dbReference type="STRING" id="29172.A0A0D8XT80"/>
<dbReference type="PANTHER" id="PTHR17920">
    <property type="entry name" value="TRANSMEMBRANE AND COILED-COIL DOMAIN-CONTAINING PROTEIN 4 TMCO4"/>
    <property type="match status" value="1"/>
</dbReference>
<evidence type="ECO:0000256" key="6">
    <source>
        <dbReference type="SAM" id="MobiDB-lite"/>
    </source>
</evidence>
<reference evidence="8 9" key="1">
    <citation type="submission" date="2013-11" db="EMBL/GenBank/DDBJ databases">
        <title>Draft genome of the bovine lungworm Dictyocaulus viviparus.</title>
        <authorList>
            <person name="Mitreva M."/>
        </authorList>
    </citation>
    <scope>NUCLEOTIDE SEQUENCE [LARGE SCALE GENOMIC DNA]</scope>
    <source>
        <strain evidence="8 9">HannoverDv2000</strain>
    </source>
</reference>
<dbReference type="OrthoDB" id="277931at2759"/>
<comment type="similarity">
    <text evidence="2">Belongs to the TMCO4 family.</text>
</comment>
<feature type="transmembrane region" description="Helical" evidence="7">
    <location>
        <begin position="107"/>
        <end position="131"/>
    </location>
</feature>
<dbReference type="PANTHER" id="PTHR17920:SF3">
    <property type="entry name" value="TRANSMEMBRANE AND COILED-COIL DOMAIN-CONTAINING PROTEIN 4"/>
    <property type="match status" value="1"/>
</dbReference>
<gene>
    <name evidence="8" type="ORF">DICVIV_06914</name>
</gene>
<feature type="compositionally biased region" description="Acidic residues" evidence="6">
    <location>
        <begin position="409"/>
        <end position="421"/>
    </location>
</feature>
<feature type="region of interest" description="Disordered" evidence="6">
    <location>
        <begin position="405"/>
        <end position="457"/>
    </location>
</feature>